<name>A0A6A5HY06_CAERE</name>
<dbReference type="Proteomes" id="UP000483820">
    <property type="component" value="Chromosome I"/>
</dbReference>
<feature type="domain" description="Sdz-33 F-box" evidence="1">
    <location>
        <begin position="214"/>
        <end position="270"/>
    </location>
</feature>
<dbReference type="KEGG" id="crq:GCK72_003299"/>
<dbReference type="PANTHER" id="PTHR21503">
    <property type="entry name" value="F-BOX-CONTAINING HYPOTHETICAL PROTEIN C.ELEGANS"/>
    <property type="match status" value="1"/>
</dbReference>
<dbReference type="PANTHER" id="PTHR21503:SF8">
    <property type="entry name" value="F-BOX ASSOCIATED DOMAIN-CONTAINING PROTEIN-RELATED"/>
    <property type="match status" value="1"/>
</dbReference>
<reference evidence="2 3" key="1">
    <citation type="submission" date="2019-12" db="EMBL/GenBank/DDBJ databases">
        <title>Chromosome-level assembly of the Caenorhabditis remanei genome.</title>
        <authorList>
            <person name="Teterina A.A."/>
            <person name="Willis J.H."/>
            <person name="Phillips P.C."/>
        </authorList>
    </citation>
    <scope>NUCLEOTIDE SEQUENCE [LARGE SCALE GENOMIC DNA]</scope>
    <source>
        <strain evidence="2 3">PX506</strain>
        <tissue evidence="2">Whole organism</tissue>
    </source>
</reference>
<dbReference type="Pfam" id="PF07735">
    <property type="entry name" value="FBA_2"/>
    <property type="match status" value="1"/>
</dbReference>
<evidence type="ECO:0000313" key="3">
    <source>
        <dbReference type="Proteomes" id="UP000483820"/>
    </source>
</evidence>
<organism evidence="2 3">
    <name type="scientific">Caenorhabditis remanei</name>
    <name type="common">Caenorhabditis vulgaris</name>
    <dbReference type="NCBI Taxonomy" id="31234"/>
    <lineage>
        <taxon>Eukaryota</taxon>
        <taxon>Metazoa</taxon>
        <taxon>Ecdysozoa</taxon>
        <taxon>Nematoda</taxon>
        <taxon>Chromadorea</taxon>
        <taxon>Rhabditida</taxon>
        <taxon>Rhabditina</taxon>
        <taxon>Rhabditomorpha</taxon>
        <taxon>Rhabditoidea</taxon>
        <taxon>Rhabditidae</taxon>
        <taxon>Peloderinae</taxon>
        <taxon>Caenorhabditis</taxon>
    </lineage>
</organism>
<dbReference type="GeneID" id="9828208"/>
<accession>A0A6A5HY06</accession>
<evidence type="ECO:0000313" key="2">
    <source>
        <dbReference type="EMBL" id="KAF1771473.1"/>
    </source>
</evidence>
<comment type="caution">
    <text evidence="2">The sequence shown here is derived from an EMBL/GenBank/DDBJ whole genome shotgun (WGS) entry which is preliminary data.</text>
</comment>
<dbReference type="AlphaFoldDB" id="A0A6A5HY06"/>
<protein>
    <recommendedName>
        <fullName evidence="1">Sdz-33 F-box domain-containing protein</fullName>
    </recommendedName>
</protein>
<dbReference type="CTD" id="9828208"/>
<dbReference type="InterPro" id="IPR012885">
    <property type="entry name" value="F-box_Sdz-33"/>
</dbReference>
<sequence length="348" mass="39952">MTTPFRLFSLPFIPLKQVLDNFVPNGIIILSLCSLRSKSIAVSYSGPSKDVQLMLEFGPGLESLEVSNTNTLLRVDKTANIPMDEILETVRIGSFEKVPVKIEQGLGEEKHLITYWEDRMTGVAAIGDYGREIFNRDIYEVRIGEKEAEDDHRRVAEWVKSSQKTIQSLDCNFKPKIDNDLDFILENFKYTHTLVLYVKPSEQYSPAKLPNFRIDSLYIYISFWIKQDHLLTMDCKYIVLEGLKLSSRDLNVFLKHWMAGGCSKLKELRVITGESIDYQIVLDGVEFTERGRDVERVYVDEDESHRTIKGGFDTKRPSDSVKVTINIEGGNSRFFMMIVWPDFAGNSY</sequence>
<proteinExistence type="predicted"/>
<dbReference type="RefSeq" id="XP_003098647.2">
    <property type="nucleotide sequence ID" value="XM_003098599.2"/>
</dbReference>
<gene>
    <name evidence="2" type="ORF">GCK72_003299</name>
</gene>
<evidence type="ECO:0000259" key="1">
    <source>
        <dbReference type="Pfam" id="PF07735"/>
    </source>
</evidence>
<dbReference type="EMBL" id="WUAV01000001">
    <property type="protein sequence ID" value="KAF1771473.1"/>
    <property type="molecule type" value="Genomic_DNA"/>
</dbReference>